<proteinExistence type="predicted"/>
<evidence type="ECO:0000256" key="6">
    <source>
        <dbReference type="SAM" id="SignalP"/>
    </source>
</evidence>
<dbReference type="RefSeq" id="WP_283535096.1">
    <property type="nucleotide sequence ID" value="NZ_CP073633.1"/>
</dbReference>
<evidence type="ECO:0000256" key="3">
    <source>
        <dbReference type="ARBA" id="ARBA00023004"/>
    </source>
</evidence>
<feature type="chain" id="PRO_5043769121" evidence="6">
    <location>
        <begin position="22"/>
        <end position="194"/>
    </location>
</feature>
<dbReference type="EMBL" id="CP073633">
    <property type="protein sequence ID" value="WHQ68347.1"/>
    <property type="molecule type" value="Genomic_DNA"/>
</dbReference>
<evidence type="ECO:0000256" key="5">
    <source>
        <dbReference type="SAM" id="MobiDB-lite"/>
    </source>
</evidence>
<evidence type="ECO:0000313" key="9">
    <source>
        <dbReference type="Proteomes" id="UP001223720"/>
    </source>
</evidence>
<keyword evidence="1 4" id="KW-0349">Heme</keyword>
<accession>A0AAX3WAD3</accession>
<evidence type="ECO:0000256" key="2">
    <source>
        <dbReference type="ARBA" id="ARBA00022723"/>
    </source>
</evidence>
<evidence type="ECO:0000313" key="8">
    <source>
        <dbReference type="EMBL" id="WHQ68347.1"/>
    </source>
</evidence>
<dbReference type="Pfam" id="PF00034">
    <property type="entry name" value="Cytochrom_C"/>
    <property type="match status" value="1"/>
</dbReference>
<feature type="signal peptide" evidence="6">
    <location>
        <begin position="1"/>
        <end position="21"/>
    </location>
</feature>
<dbReference type="Proteomes" id="UP001223720">
    <property type="component" value="Chromosome"/>
</dbReference>
<dbReference type="SUPFAM" id="SSF46626">
    <property type="entry name" value="Cytochrome c"/>
    <property type="match status" value="1"/>
</dbReference>
<gene>
    <name evidence="8" type="ORF">KEC54_18400</name>
</gene>
<reference evidence="8" key="1">
    <citation type="journal article" date="2022" name="Biotechnol. Bioprocess Eng.">
        <title>Pan-genome Analysis Reveals Comparative Genomic Features of Central Metabolic Pathways in Methylorubrum extorquens.</title>
        <authorList>
            <person name="Lee G.M."/>
            <person name="Scott-Nevros Z.K."/>
            <person name="Lee S.-M."/>
            <person name="Kim D."/>
        </authorList>
    </citation>
    <scope>NUCLEOTIDE SEQUENCE</scope>
    <source>
        <strain evidence="8">ATCC 55366</strain>
    </source>
</reference>
<dbReference type="InterPro" id="IPR036909">
    <property type="entry name" value="Cyt_c-like_dom_sf"/>
</dbReference>
<keyword evidence="3 4" id="KW-0408">Iron</keyword>
<keyword evidence="2 4" id="KW-0479">Metal-binding</keyword>
<dbReference type="GO" id="GO:0020037">
    <property type="term" value="F:heme binding"/>
    <property type="evidence" value="ECO:0007669"/>
    <property type="project" value="InterPro"/>
</dbReference>
<dbReference type="AlphaFoldDB" id="A0AAX3WAD3"/>
<dbReference type="PROSITE" id="PS51007">
    <property type="entry name" value="CYTC"/>
    <property type="match status" value="1"/>
</dbReference>
<evidence type="ECO:0000256" key="1">
    <source>
        <dbReference type="ARBA" id="ARBA00022617"/>
    </source>
</evidence>
<name>A0AAX3WAD3_METEX</name>
<dbReference type="PANTHER" id="PTHR35008:SF8">
    <property type="entry name" value="ALCOHOL DEHYDROGENASE CYTOCHROME C SUBUNIT"/>
    <property type="match status" value="1"/>
</dbReference>
<dbReference type="InterPro" id="IPR051459">
    <property type="entry name" value="Cytochrome_c-type_DH"/>
</dbReference>
<feature type="region of interest" description="Disordered" evidence="5">
    <location>
        <begin position="160"/>
        <end position="194"/>
    </location>
</feature>
<keyword evidence="6" id="KW-0732">Signal</keyword>
<feature type="domain" description="Cytochrome c" evidence="7">
    <location>
        <begin position="54"/>
        <end position="141"/>
    </location>
</feature>
<dbReference type="InterPro" id="IPR009056">
    <property type="entry name" value="Cyt_c-like_dom"/>
</dbReference>
<dbReference type="GO" id="GO:0046872">
    <property type="term" value="F:metal ion binding"/>
    <property type="evidence" value="ECO:0007669"/>
    <property type="project" value="UniProtKB-KW"/>
</dbReference>
<dbReference type="PANTHER" id="PTHR35008">
    <property type="entry name" value="BLL4482 PROTEIN-RELATED"/>
    <property type="match status" value="1"/>
</dbReference>
<protein>
    <submittedName>
        <fullName evidence="8">Cytochrome c</fullName>
    </submittedName>
</protein>
<evidence type="ECO:0000259" key="7">
    <source>
        <dbReference type="PROSITE" id="PS51007"/>
    </source>
</evidence>
<organism evidence="8 9">
    <name type="scientific">Methylorubrum extorquens</name>
    <name type="common">Methylobacterium dichloromethanicum</name>
    <name type="synonym">Methylobacterium extorquens</name>
    <dbReference type="NCBI Taxonomy" id="408"/>
    <lineage>
        <taxon>Bacteria</taxon>
        <taxon>Pseudomonadati</taxon>
        <taxon>Pseudomonadota</taxon>
        <taxon>Alphaproteobacteria</taxon>
        <taxon>Hyphomicrobiales</taxon>
        <taxon>Methylobacteriaceae</taxon>
        <taxon>Methylorubrum</taxon>
    </lineage>
</organism>
<sequence>MRPEALLPLVLSLTLAGPAAADPLGIGHPASPETIAAWDIDVRPDGQGLPPGHGSVRDGAALFAARCAGCHGARGEGAAAEPLAGGRGSLASAKPLRTVGSFWPYATTLFDYVRRAMPFDAPQSLSPDETYAVSAYVLHLNGLLPEEASLDAASLPRVAMPNRDGFTADPRPDIAPPNPSACPSARPAAHTETR</sequence>
<dbReference type="GO" id="GO:0009055">
    <property type="term" value="F:electron transfer activity"/>
    <property type="evidence" value="ECO:0007669"/>
    <property type="project" value="InterPro"/>
</dbReference>
<evidence type="ECO:0000256" key="4">
    <source>
        <dbReference type="PROSITE-ProRule" id="PRU00433"/>
    </source>
</evidence>
<dbReference type="Gene3D" id="1.10.760.10">
    <property type="entry name" value="Cytochrome c-like domain"/>
    <property type="match status" value="1"/>
</dbReference>